<dbReference type="VEuPathDB" id="PlasmoDB:PRG01_1481500"/>
<evidence type="ECO:0000313" key="4">
    <source>
        <dbReference type="EMBL" id="SOV83751.1"/>
    </source>
</evidence>
<protein>
    <submittedName>
        <fullName evidence="4">PIR protein</fullName>
    </submittedName>
</protein>
<dbReference type="NCBIfam" id="TIGR01477">
    <property type="entry name" value="RIFIN"/>
    <property type="match status" value="1"/>
</dbReference>
<keyword evidence="3" id="KW-0732">Signal</keyword>
<sequence>MKVHYINILLFAPPLNILLLSSEAHNKNKPSMTPRHPPTTRLLCECELYAPADYDNDQEMKEVMENFNKQTQQRFEEYDERMKTTRQKCKEQCDKEIQKIILKDKLEKQMEQQLTTLETKIDTDDIPTCVCEKSVADKVEKTCLRCGSVLGGGVLPGFGAIGGSALYALSVLKPAAITAAEKAAKAAAIAAGKAAGDAYHKSLVIEALEMIGLKTVCPNTFDSILKVRNYTEFTKFSGEFFAEYKQICEGSYISGANCSTFNEIFVVVNPDTSKLIDDPINAISSTINSFVRINQGAADAKSANVAAAKTTKFTTENIAAVESTYTSCQTAIIASVIAIVVIVLVMVIIYKILRYRRKKKMKKKMQYIKLLEE</sequence>
<dbReference type="InterPro" id="IPR011992">
    <property type="entry name" value="EF-hand-dom_pair"/>
</dbReference>
<dbReference type="VEuPathDB" id="PlasmoDB:PRCDC_0032700"/>
<dbReference type="Proteomes" id="UP000240500">
    <property type="component" value="Chromosome 14"/>
</dbReference>
<organism evidence="4 5">
    <name type="scientific">Plasmodium reichenowi</name>
    <dbReference type="NCBI Taxonomy" id="5854"/>
    <lineage>
        <taxon>Eukaryota</taxon>
        <taxon>Sar</taxon>
        <taxon>Alveolata</taxon>
        <taxon>Apicomplexa</taxon>
        <taxon>Aconoidasida</taxon>
        <taxon>Haemosporida</taxon>
        <taxon>Plasmodiidae</taxon>
        <taxon>Plasmodium</taxon>
        <taxon>Plasmodium (Laverania)</taxon>
    </lineage>
</organism>
<dbReference type="InterPro" id="IPR006373">
    <property type="entry name" value="VSA_Rifin"/>
</dbReference>
<feature type="chain" id="PRO_5015194693" evidence="3">
    <location>
        <begin position="25"/>
        <end position="373"/>
    </location>
</feature>
<gene>
    <name evidence="4" type="ORF">PRG01_1481500</name>
</gene>
<feature type="coiled-coil region" evidence="1">
    <location>
        <begin position="68"/>
        <end position="123"/>
    </location>
</feature>
<dbReference type="SUPFAM" id="SSF47473">
    <property type="entry name" value="EF-hand"/>
    <property type="match status" value="1"/>
</dbReference>
<feature type="signal peptide" evidence="3">
    <location>
        <begin position="1"/>
        <end position="24"/>
    </location>
</feature>
<keyword evidence="2" id="KW-1133">Transmembrane helix</keyword>
<keyword evidence="2" id="KW-0812">Transmembrane</keyword>
<proteinExistence type="predicted"/>
<keyword evidence="1" id="KW-0175">Coiled coil</keyword>
<dbReference type="Pfam" id="PF02009">
    <property type="entry name" value="RIFIN"/>
    <property type="match status" value="1"/>
</dbReference>
<dbReference type="EMBL" id="LT969577">
    <property type="protein sequence ID" value="SOV83751.1"/>
    <property type="molecule type" value="Genomic_DNA"/>
</dbReference>
<dbReference type="AlphaFoldDB" id="A0A2P9DS03"/>
<keyword evidence="2" id="KW-0472">Membrane</keyword>
<name>A0A2P9DS03_PLARE</name>
<evidence type="ECO:0000256" key="1">
    <source>
        <dbReference type="SAM" id="Coils"/>
    </source>
</evidence>
<evidence type="ECO:0000256" key="2">
    <source>
        <dbReference type="SAM" id="Phobius"/>
    </source>
</evidence>
<evidence type="ECO:0000313" key="5">
    <source>
        <dbReference type="Proteomes" id="UP000240500"/>
    </source>
</evidence>
<feature type="transmembrane region" description="Helical" evidence="2">
    <location>
        <begin position="331"/>
        <end position="353"/>
    </location>
</feature>
<evidence type="ECO:0000256" key="3">
    <source>
        <dbReference type="SAM" id="SignalP"/>
    </source>
</evidence>
<reference evidence="4 5" key="1">
    <citation type="submission" date="2016-09" db="EMBL/GenBank/DDBJ databases">
        <authorList>
            <consortium name="Pathogen Informatics"/>
        </authorList>
    </citation>
    <scope>NUCLEOTIDE SEQUENCE [LARGE SCALE GENOMIC DNA]</scope>
</reference>
<dbReference type="OrthoDB" id="10565782at2759"/>
<accession>A0A2P9DS03</accession>